<protein>
    <submittedName>
        <fullName evidence="1">Uncharacterized protein</fullName>
    </submittedName>
</protein>
<evidence type="ECO:0000313" key="1">
    <source>
        <dbReference type="EMBL" id="AAZ46533.1"/>
    </source>
</evidence>
<dbReference type="KEGG" id="dar:Daro_1786"/>
<dbReference type="eggNOG" id="ENOG5033CV9">
    <property type="taxonomic scope" value="Bacteria"/>
</dbReference>
<name>Q47F48_DECAR</name>
<dbReference type="STRING" id="159087.Daro_1786"/>
<dbReference type="AlphaFoldDB" id="Q47F48"/>
<accession>Q47F48</accession>
<organism evidence="1">
    <name type="scientific">Dechloromonas aromatica (strain RCB)</name>
    <dbReference type="NCBI Taxonomy" id="159087"/>
    <lineage>
        <taxon>Bacteria</taxon>
        <taxon>Pseudomonadati</taxon>
        <taxon>Pseudomonadota</taxon>
        <taxon>Betaproteobacteria</taxon>
        <taxon>Rhodocyclales</taxon>
        <taxon>Azonexaceae</taxon>
        <taxon>Dechloromonas</taxon>
    </lineage>
</organism>
<reference evidence="1" key="1">
    <citation type="submission" date="2005-08" db="EMBL/GenBank/DDBJ databases">
        <title>Complete sequence of Dechloromonas aromatica RCB.</title>
        <authorList>
            <person name="Salinero K.K."/>
            <person name="Copeland A."/>
            <person name="Lucas S."/>
            <person name="Lapidus A."/>
            <person name="Barry K."/>
            <person name="Detter J.C."/>
            <person name="Glavina T."/>
            <person name="Hammon N."/>
            <person name="Israni S."/>
            <person name="Pitluck S."/>
            <person name="Di Bartolo G."/>
            <person name="Trong S."/>
            <person name="Schmutz J."/>
            <person name="Larimer F."/>
            <person name="Land M."/>
            <person name="Ivanova N."/>
            <person name="Richardson P."/>
        </authorList>
    </citation>
    <scope>NUCLEOTIDE SEQUENCE</scope>
    <source>
        <strain evidence="1">RCB</strain>
    </source>
</reference>
<dbReference type="EMBL" id="CP000089">
    <property type="protein sequence ID" value="AAZ46533.1"/>
    <property type="molecule type" value="Genomic_DNA"/>
</dbReference>
<dbReference type="OrthoDB" id="8778534at2"/>
<dbReference type="HOGENOM" id="CLU_2192681_0_0_4"/>
<proteinExistence type="predicted"/>
<sequence length="108" mass="12542">MNYHLRYLPLPDVTEGMVLGAPLILTEKGVISFSLPEVHLLTETNLQQMKVRHAEFVCVREEDTRSDDERANAWAQTEARLQRIFRAADLRQPVMANLYEAVRAYRRT</sequence>
<gene>
    <name evidence="1" type="ordered locus">Daro_1786</name>
</gene>